<evidence type="ECO:0000313" key="4">
    <source>
        <dbReference type="Proteomes" id="UP000236584"/>
    </source>
</evidence>
<name>A0A2I8VM33_9EURY</name>
<sequence>MFERNVGGVDRLVRALLAVALTVVAVSALRSGNRSLGVVAALGAVGAGFNATTCFCGVNAALGLDTAREE</sequence>
<organism evidence="3 4">
    <name type="scientific">Salinigranum rubrum</name>
    <dbReference type="NCBI Taxonomy" id="755307"/>
    <lineage>
        <taxon>Archaea</taxon>
        <taxon>Methanobacteriati</taxon>
        <taxon>Methanobacteriota</taxon>
        <taxon>Stenosarchaea group</taxon>
        <taxon>Halobacteria</taxon>
        <taxon>Halobacteriales</taxon>
        <taxon>Haloferacaceae</taxon>
        <taxon>Salinigranum</taxon>
    </lineage>
</organism>
<dbReference type="KEGG" id="srub:C2R22_15980"/>
<evidence type="ECO:0000313" key="3">
    <source>
        <dbReference type="EMBL" id="AUV82955.1"/>
    </source>
</evidence>
<dbReference type="RefSeq" id="WP_103426644.1">
    <property type="nucleotide sequence ID" value="NZ_CP026309.1"/>
</dbReference>
<keyword evidence="4" id="KW-1185">Reference proteome</keyword>
<protein>
    <submittedName>
        <fullName evidence="3">DUF2892 domain-containing protein</fullName>
    </submittedName>
</protein>
<dbReference type="EMBL" id="CP026309">
    <property type="protein sequence ID" value="AUV82955.1"/>
    <property type="molecule type" value="Genomic_DNA"/>
</dbReference>
<keyword evidence="1" id="KW-0812">Transmembrane</keyword>
<dbReference type="Pfam" id="PF11127">
    <property type="entry name" value="YgaP-like_TM"/>
    <property type="match status" value="1"/>
</dbReference>
<dbReference type="InterPro" id="IPR021309">
    <property type="entry name" value="YgaP-like_TM"/>
</dbReference>
<keyword evidence="1" id="KW-0472">Membrane</keyword>
<dbReference type="AlphaFoldDB" id="A0A2I8VM33"/>
<proteinExistence type="predicted"/>
<feature type="domain" description="Inner membrane protein YgaP-like transmembrane" evidence="2">
    <location>
        <begin position="3"/>
        <end position="69"/>
    </location>
</feature>
<feature type="transmembrane region" description="Helical" evidence="1">
    <location>
        <begin position="36"/>
        <end position="62"/>
    </location>
</feature>
<dbReference type="GeneID" id="35593622"/>
<feature type="transmembrane region" description="Helical" evidence="1">
    <location>
        <begin position="12"/>
        <end position="29"/>
    </location>
</feature>
<dbReference type="Proteomes" id="UP000236584">
    <property type="component" value="Chromosome"/>
</dbReference>
<keyword evidence="1" id="KW-1133">Transmembrane helix</keyword>
<accession>A0A2I8VM33</accession>
<evidence type="ECO:0000259" key="2">
    <source>
        <dbReference type="Pfam" id="PF11127"/>
    </source>
</evidence>
<evidence type="ECO:0000256" key="1">
    <source>
        <dbReference type="SAM" id="Phobius"/>
    </source>
</evidence>
<reference evidence="3 4" key="1">
    <citation type="submission" date="2018-01" db="EMBL/GenBank/DDBJ databases">
        <title>Complete genome sequence of Salinigranum rubrum GX10T, an extremely halophilic archaeon isolated from a marine solar saltern.</title>
        <authorList>
            <person name="Han S."/>
        </authorList>
    </citation>
    <scope>NUCLEOTIDE SEQUENCE [LARGE SCALE GENOMIC DNA]</scope>
    <source>
        <strain evidence="3 4">GX10</strain>
    </source>
</reference>
<gene>
    <name evidence="3" type="ORF">C2R22_15980</name>
</gene>